<dbReference type="AlphaFoldDB" id="A0AAW1Q7J6"/>
<dbReference type="GO" id="GO:0044877">
    <property type="term" value="F:protein-containing complex binding"/>
    <property type="evidence" value="ECO:0007669"/>
    <property type="project" value="TreeGrafter"/>
</dbReference>
<evidence type="ECO:0000256" key="1">
    <source>
        <dbReference type="SAM" id="MobiDB-lite"/>
    </source>
</evidence>
<evidence type="ECO:0000259" key="2">
    <source>
        <dbReference type="Pfam" id="PF13460"/>
    </source>
</evidence>
<dbReference type="Gene3D" id="3.40.50.720">
    <property type="entry name" value="NAD(P)-binding Rossmann-like Domain"/>
    <property type="match status" value="1"/>
</dbReference>
<dbReference type="GO" id="GO:0005739">
    <property type="term" value="C:mitochondrion"/>
    <property type="evidence" value="ECO:0007669"/>
    <property type="project" value="TreeGrafter"/>
</dbReference>
<feature type="compositionally biased region" description="Low complexity" evidence="1">
    <location>
        <begin position="17"/>
        <end position="30"/>
    </location>
</feature>
<dbReference type="Proteomes" id="UP001489004">
    <property type="component" value="Unassembled WGS sequence"/>
</dbReference>
<accession>A0AAW1Q7J6</accession>
<proteinExistence type="predicted"/>
<comment type="caution">
    <text evidence="3">The sequence shown here is derived from an EMBL/GenBank/DDBJ whole genome shotgun (WGS) entry which is preliminary data.</text>
</comment>
<dbReference type="PANTHER" id="PTHR12126">
    <property type="entry name" value="NADH-UBIQUINONE OXIDOREDUCTASE 39 KDA SUBUNIT-RELATED"/>
    <property type="match status" value="1"/>
</dbReference>
<dbReference type="InterPro" id="IPR036291">
    <property type="entry name" value="NAD(P)-bd_dom_sf"/>
</dbReference>
<sequence>MLPKVLSSPTAQKLAHASFSSSRPFASRVSTQPSFPRTTPVCAYAASLPHRGYSTGDKPHPLDSNPNVESPLRPETSAGTQQEQPGGSSGLPRLVVFGGNGFVGSRVCEQALKTGLSVVSISRSGRPKALAGAAWADSIDWVQADAFEPATYRDQLQGAVGVVSCLGGFGSNEQMFKICGEANITAINEAAEAGVGRFVFISVHDYRFPGFFLSGYFQGKRKAENALAAKFPEGGVALRPGFIHGTRSVGSVGIPLGLVGTPLEKALGFLPTKTLASVPLLGAGFVPPVSVTAVAKAAVAAATDPSVPGGIMDVWEIAQLDATSG</sequence>
<keyword evidence="4" id="KW-1185">Reference proteome</keyword>
<feature type="region of interest" description="Disordered" evidence="1">
    <location>
        <begin position="1"/>
        <end position="38"/>
    </location>
</feature>
<name>A0AAW1Q7J6_9CHLO</name>
<gene>
    <name evidence="3" type="ORF">WJX72_007264</name>
</gene>
<organism evidence="3 4">
    <name type="scientific">[Myrmecia] bisecta</name>
    <dbReference type="NCBI Taxonomy" id="41462"/>
    <lineage>
        <taxon>Eukaryota</taxon>
        <taxon>Viridiplantae</taxon>
        <taxon>Chlorophyta</taxon>
        <taxon>core chlorophytes</taxon>
        <taxon>Trebouxiophyceae</taxon>
        <taxon>Trebouxiales</taxon>
        <taxon>Trebouxiaceae</taxon>
        <taxon>Myrmecia</taxon>
    </lineage>
</organism>
<dbReference type="EMBL" id="JALJOR010000005">
    <property type="protein sequence ID" value="KAK9816943.1"/>
    <property type="molecule type" value="Genomic_DNA"/>
</dbReference>
<dbReference type="InterPro" id="IPR016040">
    <property type="entry name" value="NAD(P)-bd_dom"/>
</dbReference>
<protein>
    <recommendedName>
        <fullName evidence="2">NAD(P)-binding domain-containing protein</fullName>
    </recommendedName>
</protein>
<evidence type="ECO:0000313" key="3">
    <source>
        <dbReference type="EMBL" id="KAK9816943.1"/>
    </source>
</evidence>
<dbReference type="InterPro" id="IPR051207">
    <property type="entry name" value="ComplexI_NDUFA9_subunit"/>
</dbReference>
<dbReference type="PANTHER" id="PTHR12126:SF16">
    <property type="entry name" value="MIOREX COMPLEX COMPONENT 2"/>
    <property type="match status" value="1"/>
</dbReference>
<evidence type="ECO:0000313" key="4">
    <source>
        <dbReference type="Proteomes" id="UP001489004"/>
    </source>
</evidence>
<feature type="compositionally biased region" description="Polar residues" evidence="1">
    <location>
        <begin position="77"/>
        <end position="86"/>
    </location>
</feature>
<dbReference type="SUPFAM" id="SSF51735">
    <property type="entry name" value="NAD(P)-binding Rossmann-fold domains"/>
    <property type="match status" value="1"/>
</dbReference>
<dbReference type="Pfam" id="PF13460">
    <property type="entry name" value="NAD_binding_10"/>
    <property type="match status" value="1"/>
</dbReference>
<reference evidence="3 4" key="1">
    <citation type="journal article" date="2024" name="Nat. Commun.">
        <title>Phylogenomics reveals the evolutionary origins of lichenization in chlorophyte algae.</title>
        <authorList>
            <person name="Puginier C."/>
            <person name="Libourel C."/>
            <person name="Otte J."/>
            <person name="Skaloud P."/>
            <person name="Haon M."/>
            <person name="Grisel S."/>
            <person name="Petersen M."/>
            <person name="Berrin J.G."/>
            <person name="Delaux P.M."/>
            <person name="Dal Grande F."/>
            <person name="Keller J."/>
        </authorList>
    </citation>
    <scope>NUCLEOTIDE SEQUENCE [LARGE SCALE GENOMIC DNA]</scope>
    <source>
        <strain evidence="3 4">SAG 2043</strain>
    </source>
</reference>
<feature type="domain" description="NAD(P)-binding" evidence="2">
    <location>
        <begin position="98"/>
        <end position="229"/>
    </location>
</feature>
<feature type="region of interest" description="Disordered" evidence="1">
    <location>
        <begin position="50"/>
        <end position="90"/>
    </location>
</feature>